<dbReference type="NCBIfam" id="TIGR03709">
    <property type="entry name" value="PPK2_rel_1"/>
    <property type="match status" value="1"/>
</dbReference>
<sequence>MELSKLKVQNNLEFKLKNIKTDCTYEFHSKDEAKEKLEKNISKLIELQGKLYAQGKYGILIIFQAMDTAGKDGAIKHVMSGLNPQGTSVFNFKQPSNEDLKHDYLHKAFIHLPQRGQIQIFNRSYYEEVLVVRLHKLLQNENLPKELITDNIWQDRYNQINNFEKYLFDNGIIPIKIFLHISKEEQRRRLLARIDDKSKNWKFSEADIKERQYWDEYQKYYEETIANTGAKVSPWYVVPSDKKWFARLAISEIIVKTLEKLDLEYPKLNKEQLENLQKYKEELEK</sequence>
<dbReference type="SUPFAM" id="SSF52540">
    <property type="entry name" value="P-loop containing nucleoside triphosphate hydrolases"/>
    <property type="match status" value="1"/>
</dbReference>
<dbReference type="PIRSF" id="PIRSF028756">
    <property type="entry name" value="PPK2_prd"/>
    <property type="match status" value="1"/>
</dbReference>
<dbReference type="RefSeq" id="WP_406789939.1">
    <property type="nucleotide sequence ID" value="NZ_JBJIAA010000030.1"/>
</dbReference>
<proteinExistence type="predicted"/>
<keyword evidence="5" id="KW-1185">Reference proteome</keyword>
<dbReference type="InterPro" id="IPR016898">
    <property type="entry name" value="Polyphosphate_phosphotransfera"/>
</dbReference>
<dbReference type="GO" id="GO:0016301">
    <property type="term" value="F:kinase activity"/>
    <property type="evidence" value="ECO:0007669"/>
    <property type="project" value="UniProtKB-KW"/>
</dbReference>
<dbReference type="Gene3D" id="3.40.50.300">
    <property type="entry name" value="P-loop containing nucleotide triphosphate hydrolases"/>
    <property type="match status" value="1"/>
</dbReference>
<evidence type="ECO:0000313" key="5">
    <source>
        <dbReference type="Proteomes" id="UP001623592"/>
    </source>
</evidence>
<dbReference type="PANTHER" id="PTHR34383:SF3">
    <property type="entry name" value="POLYPHOSPHATE:AMP PHOSPHOTRANSFERASE"/>
    <property type="match status" value="1"/>
</dbReference>
<dbReference type="EMBL" id="JBJIAA010000030">
    <property type="protein sequence ID" value="MFL0253269.1"/>
    <property type="molecule type" value="Genomic_DNA"/>
</dbReference>
<gene>
    <name evidence="4" type="ORF">ACJDT4_22945</name>
</gene>
<evidence type="ECO:0000256" key="2">
    <source>
        <dbReference type="ARBA" id="ARBA00022777"/>
    </source>
</evidence>
<evidence type="ECO:0000256" key="1">
    <source>
        <dbReference type="ARBA" id="ARBA00022679"/>
    </source>
</evidence>
<dbReference type="Pfam" id="PF03976">
    <property type="entry name" value="PPK2"/>
    <property type="match status" value="1"/>
</dbReference>
<organism evidence="4 5">
    <name type="scientific">Clostridium neuense</name>
    <dbReference type="NCBI Taxonomy" id="1728934"/>
    <lineage>
        <taxon>Bacteria</taxon>
        <taxon>Bacillati</taxon>
        <taxon>Bacillota</taxon>
        <taxon>Clostridia</taxon>
        <taxon>Eubacteriales</taxon>
        <taxon>Clostridiaceae</taxon>
        <taxon>Clostridium</taxon>
    </lineage>
</organism>
<reference evidence="4 5" key="1">
    <citation type="submission" date="2024-11" db="EMBL/GenBank/DDBJ databases">
        <authorList>
            <person name="Heng Y.C."/>
            <person name="Lim A.C.H."/>
            <person name="Lee J.K.Y."/>
            <person name="Kittelmann S."/>
        </authorList>
    </citation>
    <scope>NUCLEOTIDE SEQUENCE [LARGE SCALE GENOMIC DNA]</scope>
    <source>
        <strain evidence="4 5">WILCCON 0114</strain>
    </source>
</reference>
<name>A0ABW8TLV1_9CLOT</name>
<evidence type="ECO:0000259" key="3">
    <source>
        <dbReference type="Pfam" id="PF03976"/>
    </source>
</evidence>
<dbReference type="Proteomes" id="UP001623592">
    <property type="component" value="Unassembled WGS sequence"/>
</dbReference>
<keyword evidence="2 4" id="KW-0418">Kinase</keyword>
<dbReference type="InterPro" id="IPR027417">
    <property type="entry name" value="P-loop_NTPase"/>
</dbReference>
<evidence type="ECO:0000313" key="4">
    <source>
        <dbReference type="EMBL" id="MFL0253269.1"/>
    </source>
</evidence>
<keyword evidence="1" id="KW-0808">Transferase</keyword>
<feature type="domain" description="Polyphosphate kinase-2-related" evidence="3">
    <location>
        <begin position="29"/>
        <end position="261"/>
    </location>
</feature>
<dbReference type="PANTHER" id="PTHR34383">
    <property type="entry name" value="POLYPHOSPHATE:AMP PHOSPHOTRANSFERASE-RELATED"/>
    <property type="match status" value="1"/>
</dbReference>
<dbReference type="InterPro" id="IPR022488">
    <property type="entry name" value="PPK2-related"/>
</dbReference>
<accession>A0ABW8TLV1</accession>
<dbReference type="InterPro" id="IPR022300">
    <property type="entry name" value="PPK2-rel_1"/>
</dbReference>
<comment type="caution">
    <text evidence="4">The sequence shown here is derived from an EMBL/GenBank/DDBJ whole genome shotgun (WGS) entry which is preliminary data.</text>
</comment>
<protein>
    <submittedName>
        <fullName evidence="4">Polyphosphate kinase 2 family protein</fullName>
    </submittedName>
</protein>